<keyword evidence="3" id="KW-1185">Reference proteome</keyword>
<evidence type="ECO:0000256" key="1">
    <source>
        <dbReference type="SAM" id="MobiDB-lite"/>
    </source>
</evidence>
<gene>
    <name evidence="2" type="ORF">B0H16DRAFT_86905</name>
</gene>
<evidence type="ECO:0000313" key="3">
    <source>
        <dbReference type="Proteomes" id="UP001215598"/>
    </source>
</evidence>
<dbReference type="EMBL" id="JARKIB010000011">
    <property type="protein sequence ID" value="KAJ7775132.1"/>
    <property type="molecule type" value="Genomic_DNA"/>
</dbReference>
<reference evidence="2" key="1">
    <citation type="submission" date="2023-03" db="EMBL/GenBank/DDBJ databases">
        <title>Massive genome expansion in bonnet fungi (Mycena s.s.) driven by repeated elements and novel gene families across ecological guilds.</title>
        <authorList>
            <consortium name="Lawrence Berkeley National Laboratory"/>
            <person name="Harder C.B."/>
            <person name="Miyauchi S."/>
            <person name="Viragh M."/>
            <person name="Kuo A."/>
            <person name="Thoen E."/>
            <person name="Andreopoulos B."/>
            <person name="Lu D."/>
            <person name="Skrede I."/>
            <person name="Drula E."/>
            <person name="Henrissat B."/>
            <person name="Morin E."/>
            <person name="Kohler A."/>
            <person name="Barry K."/>
            <person name="LaButti K."/>
            <person name="Morin E."/>
            <person name="Salamov A."/>
            <person name="Lipzen A."/>
            <person name="Mereny Z."/>
            <person name="Hegedus B."/>
            <person name="Baldrian P."/>
            <person name="Stursova M."/>
            <person name="Weitz H."/>
            <person name="Taylor A."/>
            <person name="Grigoriev I.V."/>
            <person name="Nagy L.G."/>
            <person name="Martin F."/>
            <person name="Kauserud H."/>
        </authorList>
    </citation>
    <scope>NUCLEOTIDE SEQUENCE</scope>
    <source>
        <strain evidence="2">CBHHK182m</strain>
    </source>
</reference>
<name>A0AAD7JZH0_9AGAR</name>
<sequence>MHNELRSPAPGYHNCADDSQMLDRLNDIPLKGFPEMEETPTSATMSLPTPEYQHVPLPPVEVPASTMPVVSYLFPDTTTPVVVPGAPRMKDYDSFTEGSAVGSFDFLPAADTNEFGEPIYPISADILAAIPHHDAAASIEQWRQAVDDQSLPEEQEELADIELELAVPRNRPPIQALPTPTLDLAAGAASSEGSTTPTNAKRPRPRSTGSDDDDARRNRRARAGTPPSPTPRVPTNTRARAQSFSSASSGILNSFLWVDRGPPPNARVRPRAPSRANSAPPD</sequence>
<feature type="compositionally biased region" description="Low complexity" evidence="1">
    <location>
        <begin position="271"/>
        <end position="282"/>
    </location>
</feature>
<proteinExistence type="predicted"/>
<comment type="caution">
    <text evidence="2">The sequence shown here is derived from an EMBL/GenBank/DDBJ whole genome shotgun (WGS) entry which is preliminary data.</text>
</comment>
<dbReference type="Proteomes" id="UP001215598">
    <property type="component" value="Unassembled WGS sequence"/>
</dbReference>
<feature type="compositionally biased region" description="Low complexity" evidence="1">
    <location>
        <begin position="238"/>
        <end position="249"/>
    </location>
</feature>
<dbReference type="AlphaFoldDB" id="A0AAD7JZH0"/>
<evidence type="ECO:0000313" key="2">
    <source>
        <dbReference type="EMBL" id="KAJ7775132.1"/>
    </source>
</evidence>
<protein>
    <submittedName>
        <fullName evidence="2">Uncharacterized protein</fullName>
    </submittedName>
</protein>
<organism evidence="2 3">
    <name type="scientific">Mycena metata</name>
    <dbReference type="NCBI Taxonomy" id="1033252"/>
    <lineage>
        <taxon>Eukaryota</taxon>
        <taxon>Fungi</taxon>
        <taxon>Dikarya</taxon>
        <taxon>Basidiomycota</taxon>
        <taxon>Agaricomycotina</taxon>
        <taxon>Agaricomycetes</taxon>
        <taxon>Agaricomycetidae</taxon>
        <taxon>Agaricales</taxon>
        <taxon>Marasmiineae</taxon>
        <taxon>Mycenaceae</taxon>
        <taxon>Mycena</taxon>
    </lineage>
</organism>
<feature type="region of interest" description="Disordered" evidence="1">
    <location>
        <begin position="186"/>
        <end position="282"/>
    </location>
</feature>
<accession>A0AAD7JZH0</accession>
<feature type="region of interest" description="Disordered" evidence="1">
    <location>
        <begin position="1"/>
        <end position="20"/>
    </location>
</feature>